<feature type="domain" description="N-acetylmuramoyl-L-alanine amidase" evidence="6">
    <location>
        <begin position="6"/>
        <end position="156"/>
    </location>
</feature>
<dbReference type="GO" id="GO:0071555">
    <property type="term" value="P:cell wall organization"/>
    <property type="evidence" value="ECO:0007669"/>
    <property type="project" value="UniProtKB-KW"/>
</dbReference>
<evidence type="ECO:0000256" key="5">
    <source>
        <dbReference type="ARBA" id="ARBA00023316"/>
    </source>
</evidence>
<sequence>MRTIRAANYTRGRIAPIRVVIVHTMETGETSSVAENVANYFANPATQASAHVCVDNDSEIRCVPDSDTAWAAPGCNSDGLQLELAGRAGQSKSGWADPYSTALLKRAARITATWCKKYGIPARRLTRAELRAGHKGIAGHADVSAVYKRSDHWDPGHDFPWDRFLTLVRDNLDNNPPAPGKPTAPAWPQRMLHHTPGQPMQRGHDVETWQRRLRTLNYTITVDGVFGAMTAAATRVFQREKNLTIDGVVGPKTWQAAW</sequence>
<comment type="similarity">
    <text evidence="2">Belongs to the N-acetylmuramoyl-L-alanine amidase 2 family.</text>
</comment>
<evidence type="ECO:0000259" key="6">
    <source>
        <dbReference type="SMART" id="SM00644"/>
    </source>
</evidence>
<dbReference type="EC" id="3.5.1.28" evidence="3"/>
<dbReference type="SUPFAM" id="SSF55846">
    <property type="entry name" value="N-acetylmuramoyl-L-alanine amidase-like"/>
    <property type="match status" value="1"/>
</dbReference>
<dbReference type="PANTHER" id="PTHR30417:SF1">
    <property type="entry name" value="N-ACETYLMURAMOYL-L-ALANINE AMIDASE AMID"/>
    <property type="match status" value="1"/>
</dbReference>
<reference evidence="7 8" key="1">
    <citation type="submission" date="2016-10" db="EMBL/GenBank/DDBJ databases">
        <authorList>
            <person name="de Groot N.N."/>
        </authorList>
    </citation>
    <scope>NUCLEOTIDE SEQUENCE [LARGE SCALE GENOMIC DNA]</scope>
    <source>
        <strain evidence="7 8">CPCC 201354</strain>
    </source>
</reference>
<dbReference type="CDD" id="cd06583">
    <property type="entry name" value="PGRP"/>
    <property type="match status" value="1"/>
</dbReference>
<dbReference type="EMBL" id="FNCN01000020">
    <property type="protein sequence ID" value="SDH70225.1"/>
    <property type="molecule type" value="Genomic_DNA"/>
</dbReference>
<dbReference type="Gene3D" id="1.10.101.10">
    <property type="entry name" value="PGBD-like superfamily/PGBD"/>
    <property type="match status" value="1"/>
</dbReference>
<organism evidence="7 8">
    <name type="scientific">Sinosporangium album</name>
    <dbReference type="NCBI Taxonomy" id="504805"/>
    <lineage>
        <taxon>Bacteria</taxon>
        <taxon>Bacillati</taxon>
        <taxon>Actinomycetota</taxon>
        <taxon>Actinomycetes</taxon>
        <taxon>Streptosporangiales</taxon>
        <taxon>Streptosporangiaceae</taxon>
        <taxon>Sinosporangium</taxon>
    </lineage>
</organism>
<dbReference type="SUPFAM" id="SSF47090">
    <property type="entry name" value="PGBD-like"/>
    <property type="match status" value="1"/>
</dbReference>
<dbReference type="STRING" id="504805.SAMN05421505_120134"/>
<evidence type="ECO:0000256" key="3">
    <source>
        <dbReference type="ARBA" id="ARBA00011901"/>
    </source>
</evidence>
<dbReference type="Pfam" id="PF01471">
    <property type="entry name" value="PG_binding_1"/>
    <property type="match status" value="1"/>
</dbReference>
<comment type="catalytic activity">
    <reaction evidence="1">
        <text>Hydrolyzes the link between N-acetylmuramoyl residues and L-amino acid residues in certain cell-wall glycopeptides.</text>
        <dbReference type="EC" id="3.5.1.28"/>
    </reaction>
</comment>
<evidence type="ECO:0000256" key="4">
    <source>
        <dbReference type="ARBA" id="ARBA00022801"/>
    </source>
</evidence>
<accession>A0A1G8EJU9</accession>
<dbReference type="SMART" id="SM00644">
    <property type="entry name" value="Ami_2"/>
    <property type="match status" value="1"/>
</dbReference>
<gene>
    <name evidence="7" type="ORF">SAMN05421505_120134</name>
</gene>
<dbReference type="Pfam" id="PF01510">
    <property type="entry name" value="Amidase_2"/>
    <property type="match status" value="1"/>
</dbReference>
<name>A0A1G8EJU9_9ACTN</name>
<dbReference type="InterPro" id="IPR002477">
    <property type="entry name" value="Peptidoglycan-bd-like"/>
</dbReference>
<evidence type="ECO:0000256" key="2">
    <source>
        <dbReference type="ARBA" id="ARBA00007553"/>
    </source>
</evidence>
<dbReference type="GO" id="GO:0009253">
    <property type="term" value="P:peptidoglycan catabolic process"/>
    <property type="evidence" value="ECO:0007669"/>
    <property type="project" value="InterPro"/>
</dbReference>
<keyword evidence="5" id="KW-0961">Cell wall biogenesis/degradation</keyword>
<dbReference type="Gene3D" id="3.40.80.10">
    <property type="entry name" value="Peptidoglycan recognition protein-like"/>
    <property type="match status" value="1"/>
</dbReference>
<evidence type="ECO:0000256" key="1">
    <source>
        <dbReference type="ARBA" id="ARBA00001561"/>
    </source>
</evidence>
<dbReference type="InterPro" id="IPR002502">
    <property type="entry name" value="Amidase_domain"/>
</dbReference>
<dbReference type="RefSeq" id="WP_093172344.1">
    <property type="nucleotide sequence ID" value="NZ_FNCN01000020.1"/>
</dbReference>
<dbReference type="AlphaFoldDB" id="A0A1G8EJU9"/>
<dbReference type="GO" id="GO:0009254">
    <property type="term" value="P:peptidoglycan turnover"/>
    <property type="evidence" value="ECO:0007669"/>
    <property type="project" value="TreeGrafter"/>
</dbReference>
<dbReference type="InterPro" id="IPR036505">
    <property type="entry name" value="Amidase/PGRP_sf"/>
</dbReference>
<keyword evidence="4" id="KW-0378">Hydrolase</keyword>
<dbReference type="GO" id="GO:0008745">
    <property type="term" value="F:N-acetylmuramoyl-L-alanine amidase activity"/>
    <property type="evidence" value="ECO:0007669"/>
    <property type="project" value="UniProtKB-EC"/>
</dbReference>
<dbReference type="InterPro" id="IPR036365">
    <property type="entry name" value="PGBD-like_sf"/>
</dbReference>
<evidence type="ECO:0000313" key="7">
    <source>
        <dbReference type="EMBL" id="SDH70225.1"/>
    </source>
</evidence>
<dbReference type="OrthoDB" id="514320at2"/>
<keyword evidence="8" id="KW-1185">Reference proteome</keyword>
<dbReference type="Proteomes" id="UP000198923">
    <property type="component" value="Unassembled WGS sequence"/>
</dbReference>
<dbReference type="InterPro" id="IPR051206">
    <property type="entry name" value="NAMLAA_amidase_2"/>
</dbReference>
<protein>
    <recommendedName>
        <fullName evidence="3">N-acetylmuramoyl-L-alanine amidase</fullName>
        <ecNumber evidence="3">3.5.1.28</ecNumber>
    </recommendedName>
</protein>
<proteinExistence type="inferred from homology"/>
<evidence type="ECO:0000313" key="8">
    <source>
        <dbReference type="Proteomes" id="UP000198923"/>
    </source>
</evidence>
<dbReference type="PANTHER" id="PTHR30417">
    <property type="entry name" value="N-ACETYLMURAMOYL-L-ALANINE AMIDASE AMID"/>
    <property type="match status" value="1"/>
</dbReference>
<dbReference type="InterPro" id="IPR036366">
    <property type="entry name" value="PGBDSf"/>
</dbReference>